<dbReference type="Proteomes" id="UP000258309">
    <property type="component" value="Unassembled WGS sequence"/>
</dbReference>
<sequence>MATANPVQAVPAHNLSKSSRTEASAQGNVTATDSSYIPRGDVTVTLNYFKPPEDGSKPFNYVEKQPAGQPQRNFGDFDVQVTMKDIRGNESTYTLDKDAFAVITDVPDSAEKDFVDDESIKKNYYPEVEKLLLENVPGSNKVVLFDHTIRRSNPNAYRAPVTRVHIDQTETSAIQRVHQHCPEEAEALLKGRYRIINVWRPINGAVQTNPLGFASSASVWSEDLIPIDHRYPDRTGQTAGVRYNPGQDWHYWSGMTNNERLLLECFDSESLKEGTTVQGGRVPHTAFVEPRAPEGAKGRESIEVRALVFGL</sequence>
<dbReference type="OMA" id="IPIEHRY"/>
<comment type="similarity">
    <text evidence="1">Belongs to the asaB hydroxylase/desaturase family.</text>
</comment>
<feature type="non-terminal residue" evidence="3">
    <location>
        <position position="1"/>
    </location>
</feature>
<dbReference type="STRING" id="5539.A0A3E2H6S7"/>
<evidence type="ECO:0000256" key="1">
    <source>
        <dbReference type="ARBA" id="ARBA00023604"/>
    </source>
</evidence>
<feature type="compositionally biased region" description="Polar residues" evidence="2">
    <location>
        <begin position="15"/>
        <end position="35"/>
    </location>
</feature>
<feature type="non-terminal residue" evidence="3">
    <location>
        <position position="311"/>
    </location>
</feature>
<dbReference type="PANTHER" id="PTHR34598">
    <property type="entry name" value="BLL6449 PROTEIN"/>
    <property type="match status" value="1"/>
</dbReference>
<dbReference type="PANTHER" id="PTHR34598:SF1">
    <property type="entry name" value="PUTATIVE (AFU_ORTHOLOGUE AFUA_3G13140)-RELATED"/>
    <property type="match status" value="1"/>
</dbReference>
<name>A0A3E2H6S7_SCYLI</name>
<proteinExistence type="inferred from homology"/>
<organism evidence="3 4">
    <name type="scientific">Scytalidium lignicola</name>
    <name type="common">Hyphomycete</name>
    <dbReference type="NCBI Taxonomy" id="5539"/>
    <lineage>
        <taxon>Eukaryota</taxon>
        <taxon>Fungi</taxon>
        <taxon>Dikarya</taxon>
        <taxon>Ascomycota</taxon>
        <taxon>Pezizomycotina</taxon>
        <taxon>Leotiomycetes</taxon>
        <taxon>Leotiomycetes incertae sedis</taxon>
        <taxon>Scytalidium</taxon>
    </lineage>
</organism>
<accession>A0A3E2H6S7</accession>
<reference evidence="3 4" key="1">
    <citation type="submission" date="2018-05" db="EMBL/GenBank/DDBJ databases">
        <title>Draft genome sequence of Scytalidium lignicola DSM 105466, a ubiquitous saprotrophic fungus.</title>
        <authorList>
            <person name="Buettner E."/>
            <person name="Gebauer A.M."/>
            <person name="Hofrichter M."/>
            <person name="Liers C."/>
            <person name="Kellner H."/>
        </authorList>
    </citation>
    <scope>NUCLEOTIDE SEQUENCE [LARGE SCALE GENOMIC DNA]</scope>
    <source>
        <strain evidence="3 4">DSM 105466</strain>
    </source>
</reference>
<evidence type="ECO:0000256" key="2">
    <source>
        <dbReference type="SAM" id="MobiDB-lite"/>
    </source>
</evidence>
<evidence type="ECO:0008006" key="5">
    <source>
        <dbReference type="Google" id="ProtNLM"/>
    </source>
</evidence>
<dbReference type="GO" id="GO:0016491">
    <property type="term" value="F:oxidoreductase activity"/>
    <property type="evidence" value="ECO:0007669"/>
    <property type="project" value="InterPro"/>
</dbReference>
<dbReference type="EMBL" id="NCSJ02000139">
    <property type="protein sequence ID" value="RFU29089.1"/>
    <property type="molecule type" value="Genomic_DNA"/>
</dbReference>
<evidence type="ECO:0000313" key="3">
    <source>
        <dbReference type="EMBL" id="RFU29089.1"/>
    </source>
</evidence>
<gene>
    <name evidence="3" type="ORF">B7463_g7237</name>
</gene>
<dbReference type="OrthoDB" id="412788at2759"/>
<keyword evidence="4" id="KW-1185">Reference proteome</keyword>
<dbReference type="NCBIfam" id="NF041278">
    <property type="entry name" value="CmcJ_NvfI_EfuI"/>
    <property type="match status" value="1"/>
</dbReference>
<dbReference type="InterPro" id="IPR044053">
    <property type="entry name" value="AsaB-like"/>
</dbReference>
<feature type="region of interest" description="Disordered" evidence="2">
    <location>
        <begin position="1"/>
        <end position="36"/>
    </location>
</feature>
<dbReference type="AlphaFoldDB" id="A0A3E2H6S7"/>
<evidence type="ECO:0000313" key="4">
    <source>
        <dbReference type="Proteomes" id="UP000258309"/>
    </source>
</evidence>
<comment type="caution">
    <text evidence="3">The sequence shown here is derived from an EMBL/GenBank/DDBJ whole genome shotgun (WGS) entry which is preliminary data.</text>
</comment>
<protein>
    <recommendedName>
        <fullName evidence="5">Methyltransferase</fullName>
    </recommendedName>
</protein>